<reference evidence="4" key="1">
    <citation type="submission" date="2020-11" db="EMBL/GenBank/DDBJ databases">
        <title>Bacterial whole genome sequence for Panacibacter sp. DH6.</title>
        <authorList>
            <person name="Le V."/>
            <person name="Ko S."/>
            <person name="Ahn C.-Y."/>
            <person name="Oh H.-M."/>
        </authorList>
    </citation>
    <scope>NUCLEOTIDE SEQUENCE</scope>
    <source>
        <strain evidence="4">DH6</strain>
    </source>
</reference>
<evidence type="ECO:0000256" key="3">
    <source>
        <dbReference type="PIRSR" id="PIRSR016184-1"/>
    </source>
</evidence>
<dbReference type="Pfam" id="PF02567">
    <property type="entry name" value="PhzC-PhzF"/>
    <property type="match status" value="1"/>
</dbReference>
<dbReference type="InterPro" id="IPR003719">
    <property type="entry name" value="Phenazine_PhzF-like"/>
</dbReference>
<dbReference type="Gene3D" id="3.10.310.10">
    <property type="entry name" value="Diaminopimelate Epimerase, Chain A, domain 1"/>
    <property type="match status" value="2"/>
</dbReference>
<dbReference type="NCBIfam" id="TIGR00654">
    <property type="entry name" value="PhzF_family"/>
    <property type="match status" value="1"/>
</dbReference>
<accession>A0A931E7E4</accession>
<evidence type="ECO:0000313" key="4">
    <source>
        <dbReference type="EMBL" id="MBG9375121.1"/>
    </source>
</evidence>
<dbReference type="EMBL" id="JADWYR010000001">
    <property type="protein sequence ID" value="MBG9375121.1"/>
    <property type="molecule type" value="Genomic_DNA"/>
</dbReference>
<dbReference type="PANTHER" id="PTHR13774:SF17">
    <property type="entry name" value="PHENAZINE BIOSYNTHESIS-LIKE DOMAIN-CONTAINING PROTEIN"/>
    <property type="match status" value="1"/>
</dbReference>
<dbReference type="GO" id="GO:0005737">
    <property type="term" value="C:cytoplasm"/>
    <property type="evidence" value="ECO:0007669"/>
    <property type="project" value="TreeGrafter"/>
</dbReference>
<dbReference type="Proteomes" id="UP000628448">
    <property type="component" value="Unassembled WGS sequence"/>
</dbReference>
<name>A0A931E7E4_9BACT</name>
<evidence type="ECO:0000313" key="5">
    <source>
        <dbReference type="Proteomes" id="UP000628448"/>
    </source>
</evidence>
<evidence type="ECO:0000256" key="2">
    <source>
        <dbReference type="ARBA" id="ARBA00023235"/>
    </source>
</evidence>
<comment type="caution">
    <text evidence="4">The sequence shown here is derived from an EMBL/GenBank/DDBJ whole genome shotgun (WGS) entry which is preliminary data.</text>
</comment>
<gene>
    <name evidence="4" type="ORF">I5907_02695</name>
</gene>
<dbReference type="GO" id="GO:0016853">
    <property type="term" value="F:isomerase activity"/>
    <property type="evidence" value="ECO:0007669"/>
    <property type="project" value="UniProtKB-KW"/>
</dbReference>
<protein>
    <submittedName>
        <fullName evidence="4">PhzF family phenazine biosynthesis protein</fullName>
    </submittedName>
</protein>
<dbReference type="PIRSF" id="PIRSF016184">
    <property type="entry name" value="PhzC_PhzF"/>
    <property type="match status" value="1"/>
</dbReference>
<comment type="similarity">
    <text evidence="1">Belongs to the PhzF family.</text>
</comment>
<keyword evidence="5" id="KW-1185">Reference proteome</keyword>
<organism evidence="4 5">
    <name type="scientific">Panacibacter microcysteis</name>
    <dbReference type="NCBI Taxonomy" id="2793269"/>
    <lineage>
        <taxon>Bacteria</taxon>
        <taxon>Pseudomonadati</taxon>
        <taxon>Bacteroidota</taxon>
        <taxon>Chitinophagia</taxon>
        <taxon>Chitinophagales</taxon>
        <taxon>Chitinophagaceae</taxon>
        <taxon>Panacibacter</taxon>
    </lineage>
</organism>
<dbReference type="RefSeq" id="WP_196989190.1">
    <property type="nucleotide sequence ID" value="NZ_JADWYR010000001.1"/>
</dbReference>
<evidence type="ECO:0000256" key="1">
    <source>
        <dbReference type="ARBA" id="ARBA00008270"/>
    </source>
</evidence>
<proteinExistence type="inferred from homology"/>
<sequence>MKLPIYQVDAFTTEMFGGNPAAVCPLQQWLPDDLMQQLGAENNLAETTFIVKEGDQYRIRWFTPAVEVKLCGHATLATAHIFYTELGYDKDEIVFNSLSGLLKVKRKGEGVYTLDFPADKLHAVTDIPDVIFEGLNIGPVPVFKSSMDYLLVLHTRQEVEALTPDFKTLSTLDARGVIVTAKADGDEADFVSRCFFPPSGIDEDPVTGSAHTSMVPYWAAQLNKTALKAIQVSGRRGYLDCELKGDRVLMSGSAVTYMKGEYYLPG</sequence>
<feature type="active site" evidence="3">
    <location>
        <position position="46"/>
    </location>
</feature>
<dbReference type="PANTHER" id="PTHR13774">
    <property type="entry name" value="PHENAZINE BIOSYNTHESIS PROTEIN"/>
    <property type="match status" value="1"/>
</dbReference>
<keyword evidence="2" id="KW-0413">Isomerase</keyword>
<dbReference type="SUPFAM" id="SSF54506">
    <property type="entry name" value="Diaminopimelate epimerase-like"/>
    <property type="match status" value="1"/>
</dbReference>
<dbReference type="AlphaFoldDB" id="A0A931E7E4"/>